<dbReference type="EMBL" id="KT861483">
    <property type="protein sequence ID" value="ALX00129.1"/>
    <property type="molecule type" value="Genomic_RNA"/>
</dbReference>
<accession>A0A0U3TCD6</accession>
<protein>
    <submittedName>
        <fullName evidence="4">Nucleocapsid protein</fullName>
    </submittedName>
</protein>
<dbReference type="OrthoDB" id="14554at10239"/>
<evidence type="ECO:0000256" key="2">
    <source>
        <dbReference type="ARBA" id="ARBA00022561"/>
    </source>
</evidence>
<evidence type="ECO:0000256" key="3">
    <source>
        <dbReference type="ARBA" id="ARBA00022844"/>
    </source>
</evidence>
<keyword evidence="2" id="KW-0167">Capsid protein</keyword>
<dbReference type="InterPro" id="IPR057839">
    <property type="entry name" value="Fimo_NCAP"/>
</dbReference>
<keyword evidence="3" id="KW-0946">Virion</keyword>
<dbReference type="GeneID" id="37619121"/>
<proteinExistence type="predicted"/>
<organism evidence="4 5">
    <name type="scientific">Actinidia chlorotic ringspot-associated virus</name>
    <dbReference type="NCBI Taxonomy" id="1776763"/>
    <lineage>
        <taxon>Viruses</taxon>
        <taxon>Riboviria</taxon>
        <taxon>Orthornavirae</taxon>
        <taxon>Negarnaviricota</taxon>
        <taxon>Polyploviricotina</taxon>
        <taxon>Bunyaviricetes</taxon>
        <taxon>Elliovirales</taxon>
        <taxon>Fimoviridae</taxon>
        <taxon>Emaravirus</taxon>
        <taxon>Emaravirus actinidiae</taxon>
    </lineage>
</organism>
<comment type="subcellular location">
    <subcellularLocation>
        <location evidence="1">Virion</location>
    </subcellularLocation>
</comment>
<dbReference type="Pfam" id="PF25629">
    <property type="entry name" value="Fimo_NCAP"/>
    <property type="match status" value="1"/>
</dbReference>
<keyword evidence="5" id="KW-1185">Reference proteome</keyword>
<keyword evidence="4" id="KW-0543">Viral nucleoprotein</keyword>
<reference evidence="4 5" key="1">
    <citation type="submission" date="2015-09" db="EMBL/GenBank/DDBJ databases">
        <title>Identification and characterization of a novel single-stranded, multipartite, negative-sense RNA virus infecting kiwifruit trees.</title>
        <authorList>
            <person name="Hong N."/>
            <person name="Di Serio F."/>
            <person name="Zheng Y.Z."/>
            <person name="Wang G.P."/>
        </authorList>
    </citation>
    <scope>NUCLEOTIDE SEQUENCE [LARGE SCALE GENOMIC DNA]</scope>
    <source>
        <strain evidence="4">HN-6</strain>
    </source>
</reference>
<dbReference type="Proteomes" id="UP000234934">
    <property type="component" value="Genome"/>
</dbReference>
<evidence type="ECO:0000313" key="5">
    <source>
        <dbReference type="Proteomes" id="UP000234934"/>
    </source>
</evidence>
<sequence length="310" mass="34622">MPKPMQGDASNSGSAVPSNVKIDPNTVKFGKKNSVRTITFTEVVNNRATSSKNSSNTAVSVFKSPAFVGGFTSDLDFDITKYSRVGSVETCASHLSNSQEIKKRLVSDGFLELPISNNYSLFLCSEIQATSIENAVSFNKACAIMAYQILAHTVMEKYDWEQFKAVEVAIKDRKNPSISIVNRLAGQMRLPQSSLYYWMVVPGYEFLYDVFPIETIALTMVRLECRKALNIPETITNAEIVNSLVSKMNRKHDLTKVSISEIITKLGVNNIKDMYNEFRRNVGTTGREIRNEHAVKEFLDFIGKYCGSST</sequence>
<name>A0A0U3TCD6_9VIRU</name>
<dbReference type="GO" id="GO:0019013">
    <property type="term" value="C:viral nucleocapsid"/>
    <property type="evidence" value="ECO:0007669"/>
    <property type="project" value="UniProtKB-KW"/>
</dbReference>
<dbReference type="KEGG" id="vg:37619121"/>
<evidence type="ECO:0000256" key="1">
    <source>
        <dbReference type="ARBA" id="ARBA00004328"/>
    </source>
</evidence>
<evidence type="ECO:0000313" key="4">
    <source>
        <dbReference type="EMBL" id="ALX00129.1"/>
    </source>
</evidence>
<dbReference type="RefSeq" id="YP_009507928.1">
    <property type="nucleotide sequence ID" value="NC_038772.1"/>
</dbReference>